<reference evidence="6 8" key="1">
    <citation type="submission" date="2014-09" db="EMBL/GenBank/DDBJ databases">
        <title>Xanthomonadaceae 3.5X direct submission.</title>
        <authorList>
            <person name="Fang T."/>
            <person name="Wang H."/>
        </authorList>
    </citation>
    <scope>NUCLEOTIDE SEQUENCE [LARGE SCALE GENOMIC DNA]</scope>
    <source>
        <strain evidence="6 8">3.5X</strain>
    </source>
</reference>
<evidence type="ECO:0000256" key="1">
    <source>
        <dbReference type="ARBA" id="ARBA00009986"/>
    </source>
</evidence>
<protein>
    <submittedName>
        <fullName evidence="6">Aldehyde dehydrogenase</fullName>
        <ecNumber evidence="7">1.2.1.-</ecNumber>
    </submittedName>
</protein>
<dbReference type="SUPFAM" id="SSF53720">
    <property type="entry name" value="ALDH-like"/>
    <property type="match status" value="1"/>
</dbReference>
<dbReference type="AlphaFoldDB" id="A0A099CY89"/>
<proteinExistence type="inferred from homology"/>
<dbReference type="Proteomes" id="UP000560000">
    <property type="component" value="Unassembled WGS sequence"/>
</dbReference>
<evidence type="ECO:0000256" key="4">
    <source>
        <dbReference type="RuleBase" id="RU003345"/>
    </source>
</evidence>
<keyword evidence="8" id="KW-1185">Reference proteome</keyword>
<evidence type="ECO:0000313" key="7">
    <source>
        <dbReference type="EMBL" id="MBB6184529.1"/>
    </source>
</evidence>
<dbReference type="HOGENOM" id="CLU_005391_0_2_6"/>
<dbReference type="PANTHER" id="PTHR43111">
    <property type="entry name" value="ALDEHYDE DEHYDROGENASE B-RELATED"/>
    <property type="match status" value="1"/>
</dbReference>
<dbReference type="EC" id="1.2.1.-" evidence="7"/>
<dbReference type="EMBL" id="JACHET010000001">
    <property type="protein sequence ID" value="MBB6184529.1"/>
    <property type="molecule type" value="Genomic_DNA"/>
</dbReference>
<dbReference type="CDD" id="cd07116">
    <property type="entry name" value="ALDH_ACDHII-AcoD"/>
    <property type="match status" value="1"/>
</dbReference>
<dbReference type="InterPro" id="IPR016163">
    <property type="entry name" value="Ald_DH_C"/>
</dbReference>
<dbReference type="FunFam" id="3.40.309.10:FF:000017">
    <property type="entry name" value="Aldehyde dehydrogenase B"/>
    <property type="match status" value="1"/>
</dbReference>
<dbReference type="FunFam" id="3.40.605.10:FF:000001">
    <property type="entry name" value="Aldehyde dehydrogenase 1"/>
    <property type="match status" value="1"/>
</dbReference>
<dbReference type="STRING" id="1543381.LF63_0101790"/>
<dbReference type="Pfam" id="PF00171">
    <property type="entry name" value="Aldedh"/>
    <property type="match status" value="1"/>
</dbReference>
<evidence type="ECO:0000256" key="2">
    <source>
        <dbReference type="ARBA" id="ARBA00023002"/>
    </source>
</evidence>
<sequence length="506" mass="56112">MTKLEQHHLPVQVPFKERYDNFIGGKWVKPKAGRYFENITPITGKPFCEIARSDKDDVEAALDAAHKAKDAWGRTSVAERARILNRIADRMEANLELLAHAETWDNGKPIRETLNADLPLAIDHFRYFASAIRAQEGTIGEIDHDTVAYHFHEPLGVVGQIIPWNFPLLMASWKLAPALAAGNCVVLKPAEQTPAGILVWAELVGDLLPEGVLNIVNGFGLEAGKPLASSDRIAKIAFTGETTTGRLIMQYASQNLIPVTLELGGKSPNIFFDDVAREDDDFFDKAIEGFVLFALNQGEVCTCPSRALVHESIYDRFMERAVARVNAIKQGNPLDPETMIGAQASSEQMEKILSYMDIGRQEGAEVLAGGARAELGGELKDGYYIQPTVFRGHNKMRVFQEEIFGPVVSVTTFKDEDDALAIANDTLYGLGAGVWSRDANRCYRFGRAIQAGRVWTNCYHAYPAHAAFGGYKQSGIGRETHRMMLDHYQQTKNMLVSYSPKKLGFF</sequence>
<feature type="active site" evidence="3">
    <location>
        <position position="262"/>
    </location>
</feature>
<comment type="caution">
    <text evidence="6">The sequence shown here is derived from an EMBL/GenBank/DDBJ whole genome shotgun (WGS) entry which is preliminary data.</text>
</comment>
<name>A0A099CY89_9GAMM</name>
<evidence type="ECO:0000313" key="6">
    <source>
        <dbReference type="EMBL" id="KGI78958.1"/>
    </source>
</evidence>
<gene>
    <name evidence="7" type="ORF">HNQ86_001874</name>
    <name evidence="6" type="ORF">LF63_0101790</name>
</gene>
<dbReference type="InterPro" id="IPR016160">
    <property type="entry name" value="Ald_DH_CS_CYS"/>
</dbReference>
<organism evidence="6 8">
    <name type="scientific">Oleiagrimonas soli</name>
    <dbReference type="NCBI Taxonomy" id="1543381"/>
    <lineage>
        <taxon>Bacteria</taxon>
        <taxon>Pseudomonadati</taxon>
        <taxon>Pseudomonadota</taxon>
        <taxon>Gammaproteobacteria</taxon>
        <taxon>Lysobacterales</taxon>
        <taxon>Rhodanobacteraceae</taxon>
        <taxon>Oleiagrimonas</taxon>
    </lineage>
</organism>
<dbReference type="InterPro" id="IPR016162">
    <property type="entry name" value="Ald_DH_N"/>
</dbReference>
<dbReference type="RefSeq" id="WP_043099217.1">
    <property type="nucleotide sequence ID" value="NZ_JACHET010000001.1"/>
</dbReference>
<dbReference type="GO" id="GO:0004030">
    <property type="term" value="F:aldehyde dehydrogenase [NAD(P)+] activity"/>
    <property type="evidence" value="ECO:0007669"/>
    <property type="project" value="UniProtKB-ARBA"/>
</dbReference>
<reference evidence="7 9" key="2">
    <citation type="submission" date="2020-08" db="EMBL/GenBank/DDBJ databases">
        <title>Genomic Encyclopedia of Type Strains, Phase IV (KMG-IV): sequencing the most valuable type-strain genomes for metagenomic binning, comparative biology and taxonomic classification.</title>
        <authorList>
            <person name="Goeker M."/>
        </authorList>
    </citation>
    <scope>NUCLEOTIDE SEQUENCE [LARGE SCALE GENOMIC DNA]</scope>
    <source>
        <strain evidence="7 9">DSM 107085</strain>
    </source>
</reference>
<dbReference type="Gene3D" id="3.40.309.10">
    <property type="entry name" value="Aldehyde Dehydrogenase, Chain A, domain 2"/>
    <property type="match status" value="1"/>
</dbReference>
<evidence type="ECO:0000313" key="8">
    <source>
        <dbReference type="Proteomes" id="UP000029708"/>
    </source>
</evidence>
<dbReference type="InterPro" id="IPR029510">
    <property type="entry name" value="Ald_DH_CS_GLU"/>
</dbReference>
<comment type="similarity">
    <text evidence="1 4">Belongs to the aldehyde dehydrogenase family.</text>
</comment>
<dbReference type="InterPro" id="IPR016161">
    <property type="entry name" value="Ald_DH/histidinol_DH"/>
</dbReference>
<dbReference type="PROSITE" id="PS00070">
    <property type="entry name" value="ALDEHYDE_DEHYDR_CYS"/>
    <property type="match status" value="1"/>
</dbReference>
<evidence type="ECO:0000259" key="5">
    <source>
        <dbReference type="Pfam" id="PF00171"/>
    </source>
</evidence>
<dbReference type="PROSITE" id="PS00687">
    <property type="entry name" value="ALDEHYDE_DEHYDR_GLU"/>
    <property type="match status" value="1"/>
</dbReference>
<dbReference type="Gene3D" id="3.40.605.10">
    <property type="entry name" value="Aldehyde Dehydrogenase, Chain A, domain 1"/>
    <property type="match status" value="1"/>
</dbReference>
<dbReference type="PANTHER" id="PTHR43111:SF1">
    <property type="entry name" value="ALDEHYDE DEHYDROGENASE B-RELATED"/>
    <property type="match status" value="1"/>
</dbReference>
<keyword evidence="2 4" id="KW-0560">Oxidoreductase</keyword>
<evidence type="ECO:0000313" key="9">
    <source>
        <dbReference type="Proteomes" id="UP000560000"/>
    </source>
</evidence>
<feature type="domain" description="Aldehyde dehydrogenase" evidence="5">
    <location>
        <begin position="27"/>
        <end position="493"/>
    </location>
</feature>
<dbReference type="OrthoDB" id="5687308at2"/>
<dbReference type="Proteomes" id="UP000029708">
    <property type="component" value="Unassembled WGS sequence"/>
</dbReference>
<accession>A0A099CY89</accession>
<evidence type="ECO:0000256" key="3">
    <source>
        <dbReference type="PROSITE-ProRule" id="PRU10007"/>
    </source>
</evidence>
<dbReference type="EMBL" id="JROI01000005">
    <property type="protein sequence ID" value="KGI78958.1"/>
    <property type="molecule type" value="Genomic_DNA"/>
</dbReference>
<dbReference type="InterPro" id="IPR015590">
    <property type="entry name" value="Aldehyde_DH_dom"/>
</dbReference>